<evidence type="ECO:0000313" key="2">
    <source>
        <dbReference type="Proteomes" id="UP001597641"/>
    </source>
</evidence>
<dbReference type="Proteomes" id="UP001597641">
    <property type="component" value="Unassembled WGS sequence"/>
</dbReference>
<proteinExistence type="predicted"/>
<dbReference type="EMBL" id="JBHUOX010000012">
    <property type="protein sequence ID" value="MFD3001900.1"/>
    <property type="molecule type" value="Genomic_DNA"/>
</dbReference>
<dbReference type="RefSeq" id="WP_377486644.1">
    <property type="nucleotide sequence ID" value="NZ_JBHUOX010000012.1"/>
</dbReference>
<protein>
    <submittedName>
        <fullName evidence="1">Uncharacterized protein</fullName>
    </submittedName>
</protein>
<name>A0ABW6BX16_9BACT</name>
<reference evidence="2" key="1">
    <citation type="journal article" date="2019" name="Int. J. Syst. Evol. Microbiol.">
        <title>The Global Catalogue of Microorganisms (GCM) 10K type strain sequencing project: providing services to taxonomists for standard genome sequencing and annotation.</title>
        <authorList>
            <consortium name="The Broad Institute Genomics Platform"/>
            <consortium name="The Broad Institute Genome Sequencing Center for Infectious Disease"/>
            <person name="Wu L."/>
            <person name="Ma J."/>
        </authorList>
    </citation>
    <scope>NUCLEOTIDE SEQUENCE [LARGE SCALE GENOMIC DNA]</scope>
    <source>
        <strain evidence="2">KCTC 23984</strain>
    </source>
</reference>
<sequence>MYYQESVKDVSEKARTAAAPWSDAGACKGLIRRLHKWMSGLAALYYSMALPNGQKMWGRFIYTERQAPQHI</sequence>
<evidence type="ECO:0000313" key="1">
    <source>
        <dbReference type="EMBL" id="MFD3001900.1"/>
    </source>
</evidence>
<keyword evidence="2" id="KW-1185">Reference proteome</keyword>
<comment type="caution">
    <text evidence="1">The sequence shown here is derived from an EMBL/GenBank/DDBJ whole genome shotgun (WGS) entry which is preliminary data.</text>
</comment>
<organism evidence="1 2">
    <name type="scientific">Pontibacter toksunensis</name>
    <dbReference type="NCBI Taxonomy" id="1332631"/>
    <lineage>
        <taxon>Bacteria</taxon>
        <taxon>Pseudomonadati</taxon>
        <taxon>Bacteroidota</taxon>
        <taxon>Cytophagia</taxon>
        <taxon>Cytophagales</taxon>
        <taxon>Hymenobacteraceae</taxon>
        <taxon>Pontibacter</taxon>
    </lineage>
</organism>
<accession>A0ABW6BX16</accession>
<gene>
    <name evidence="1" type="ORF">ACFS7Z_16120</name>
</gene>